<sequence length="119" mass="13414">MKKTLVIGASLNPNRYSNIAIHRLVENGISTDAFGLKLGTVSGVQIKTKFIHFQNINTITLYLNPKRQEAYYKNVVDLRPERVIFNPGTENPVFYSILEENGIKVEVACTLVLLATNQY</sequence>
<proteinExistence type="predicted"/>
<evidence type="ECO:0000313" key="3">
    <source>
        <dbReference type="Proteomes" id="UP000269412"/>
    </source>
</evidence>
<dbReference type="InterPro" id="IPR036291">
    <property type="entry name" value="NAD(P)-bd_dom_sf"/>
</dbReference>
<dbReference type="Gene3D" id="3.40.50.720">
    <property type="entry name" value="NAD(P)-binding Rossmann-like Domain"/>
    <property type="match status" value="1"/>
</dbReference>
<dbReference type="EMBL" id="RBIQ01000014">
    <property type="protein sequence ID" value="RKR06520.1"/>
    <property type="molecule type" value="Genomic_DNA"/>
</dbReference>
<evidence type="ECO:0000259" key="1">
    <source>
        <dbReference type="Pfam" id="PF13380"/>
    </source>
</evidence>
<dbReference type="InterPro" id="IPR003781">
    <property type="entry name" value="CoA-bd"/>
</dbReference>
<feature type="domain" description="CoA-binding" evidence="1">
    <location>
        <begin position="2"/>
        <end position="114"/>
    </location>
</feature>
<name>A0A495DS29_9FLAO</name>
<evidence type="ECO:0000313" key="2">
    <source>
        <dbReference type="EMBL" id="RKR06520.1"/>
    </source>
</evidence>
<dbReference type="RefSeq" id="WP_121069355.1">
    <property type="nucleotide sequence ID" value="NZ_RBIQ01000014.1"/>
</dbReference>
<dbReference type="Proteomes" id="UP000269412">
    <property type="component" value="Unassembled WGS sequence"/>
</dbReference>
<reference evidence="2 3" key="1">
    <citation type="submission" date="2018-10" db="EMBL/GenBank/DDBJ databases">
        <title>Genomic Encyclopedia of Archaeal and Bacterial Type Strains, Phase II (KMG-II): from individual species to whole genera.</title>
        <authorList>
            <person name="Goeker M."/>
        </authorList>
    </citation>
    <scope>NUCLEOTIDE SEQUENCE [LARGE SCALE GENOMIC DNA]</scope>
    <source>
        <strain evidence="2 3">DSM 25230</strain>
    </source>
</reference>
<dbReference type="SUPFAM" id="SSF51735">
    <property type="entry name" value="NAD(P)-binding Rossmann-fold domains"/>
    <property type="match status" value="1"/>
</dbReference>
<gene>
    <name evidence="2" type="ORF">CLV91_3375</name>
</gene>
<dbReference type="Pfam" id="PF13380">
    <property type="entry name" value="CoA_binding_2"/>
    <property type="match status" value="1"/>
</dbReference>
<accession>A0A495DS29</accession>
<comment type="caution">
    <text evidence="2">The sequence shown here is derived from an EMBL/GenBank/DDBJ whole genome shotgun (WGS) entry which is preliminary data.</text>
</comment>
<organism evidence="2 3">
    <name type="scientific">Maribacter vaceletii</name>
    <dbReference type="NCBI Taxonomy" id="1206816"/>
    <lineage>
        <taxon>Bacteria</taxon>
        <taxon>Pseudomonadati</taxon>
        <taxon>Bacteroidota</taxon>
        <taxon>Flavobacteriia</taxon>
        <taxon>Flavobacteriales</taxon>
        <taxon>Flavobacteriaceae</taxon>
        <taxon>Maribacter</taxon>
    </lineage>
</organism>
<protein>
    <recommendedName>
        <fullName evidence="1">CoA-binding domain-containing protein</fullName>
    </recommendedName>
</protein>
<dbReference type="OrthoDB" id="708726at2"/>
<keyword evidence="3" id="KW-1185">Reference proteome</keyword>
<dbReference type="AlphaFoldDB" id="A0A495DS29"/>